<organism evidence="1 2">
    <name type="scientific">Mesorhizobium intechi</name>
    <dbReference type="NCBI Taxonomy" id="537601"/>
    <lineage>
        <taxon>Bacteria</taxon>
        <taxon>Pseudomonadati</taxon>
        <taxon>Pseudomonadota</taxon>
        <taxon>Alphaproteobacteria</taxon>
        <taxon>Hyphomicrobiales</taxon>
        <taxon>Phyllobacteriaceae</taxon>
        <taxon>Mesorhizobium</taxon>
    </lineage>
</organism>
<comment type="caution">
    <text evidence="1">The sequence shown here is derived from an EMBL/GenBank/DDBJ whole genome shotgun (WGS) entry which is preliminary data.</text>
</comment>
<gene>
    <name evidence="1" type="primary">purE</name>
    <name evidence="1" type="ORF">C1D09_008495</name>
</gene>
<keyword evidence="2" id="KW-1185">Reference proteome</keyword>
<feature type="non-terminal residue" evidence="1">
    <location>
        <position position="1"/>
    </location>
</feature>
<evidence type="ECO:0000313" key="2">
    <source>
        <dbReference type="Proteomes" id="UP000235507"/>
    </source>
</evidence>
<name>A0A8T9AT31_9HYPH</name>
<dbReference type="Proteomes" id="UP000235507">
    <property type="component" value="Unassembled WGS sequence"/>
</dbReference>
<proteinExistence type="predicted"/>
<accession>A0A8T9AT31</accession>
<dbReference type="EC" id="5.4.99.18" evidence="1"/>
<dbReference type="GO" id="GO:0034023">
    <property type="term" value="F:5-(carboxyamino)imidazole ribonucleotide mutase activity"/>
    <property type="evidence" value="ECO:0007669"/>
    <property type="project" value="UniProtKB-EC"/>
</dbReference>
<sequence>ALNDDKLAQRLDAWRASQTAKVAGEPTDTP</sequence>
<keyword evidence="1" id="KW-0413">Isomerase</keyword>
<reference evidence="1" key="1">
    <citation type="submission" date="2019-07" db="EMBL/GenBank/DDBJ databases">
        <title>Mesorhizobum intechiensis sp. nov. isolated from nodules of Lotus tenuis growing in lowlands of the Flooding Pampa, Argentina.</title>
        <authorList>
            <person name="Estrella M.J."/>
            <person name="Torres Tejerizo G.A."/>
            <person name="Cumpa Velazquez L.M."/>
            <person name="Fontana F."/>
            <person name="Hansen L."/>
            <person name="Pistorio M."/>
            <person name="Sannazzaro A.I."/>
        </authorList>
    </citation>
    <scope>NUCLEOTIDE SEQUENCE</scope>
    <source>
        <strain evidence="1">BD68</strain>
    </source>
</reference>
<protein>
    <submittedName>
        <fullName evidence="1">5-(Carboxyamino)imidazole ribonucleotide mutase</fullName>
        <ecNumber evidence="1">5.4.99.18</ecNumber>
    </submittedName>
</protein>
<dbReference type="AlphaFoldDB" id="A0A8T9AT31"/>
<dbReference type="EMBL" id="PNOT02000090">
    <property type="protein sequence ID" value="TSE12577.1"/>
    <property type="molecule type" value="Genomic_DNA"/>
</dbReference>
<evidence type="ECO:0000313" key="1">
    <source>
        <dbReference type="EMBL" id="TSE12577.1"/>
    </source>
</evidence>